<name>A0A5R9L1I0_9BACT</name>
<dbReference type="EMBL" id="VCEJ01000002">
    <property type="protein sequence ID" value="TLV02414.1"/>
    <property type="molecule type" value="Genomic_DNA"/>
</dbReference>
<comment type="caution">
    <text evidence="2">The sequence shown here is derived from an EMBL/GenBank/DDBJ whole genome shotgun (WGS) entry which is preliminary data.</text>
</comment>
<reference evidence="2 3" key="1">
    <citation type="submission" date="2019-05" db="EMBL/GenBank/DDBJ databases">
        <authorList>
            <person name="Qu J.-H."/>
        </authorList>
    </citation>
    <scope>NUCLEOTIDE SEQUENCE [LARGE SCALE GENOMIC DNA]</scope>
    <source>
        <strain evidence="2 3">T17</strain>
    </source>
</reference>
<dbReference type="AlphaFoldDB" id="A0A5R9L1I0"/>
<evidence type="ECO:0000313" key="2">
    <source>
        <dbReference type="EMBL" id="TLV02414.1"/>
    </source>
</evidence>
<keyword evidence="1" id="KW-0175">Coiled coil</keyword>
<dbReference type="Proteomes" id="UP000306402">
    <property type="component" value="Unassembled WGS sequence"/>
</dbReference>
<sequence>MKAEKLEQVEGLVTALNEELKIDEADKDTKKLEKQIRKIAKGLVADIDVVIKKKLSQEERRLAKEVKRQNKANRILAAQAILKGKIFTATTG</sequence>
<evidence type="ECO:0000313" key="3">
    <source>
        <dbReference type="Proteomes" id="UP000306402"/>
    </source>
</evidence>
<accession>A0A5R9L1I0</accession>
<proteinExistence type="predicted"/>
<evidence type="ECO:0000256" key="1">
    <source>
        <dbReference type="SAM" id="Coils"/>
    </source>
</evidence>
<dbReference type="OrthoDB" id="965236at2"/>
<keyword evidence="3" id="KW-1185">Reference proteome</keyword>
<gene>
    <name evidence="2" type="ORF">FEN17_01915</name>
</gene>
<dbReference type="RefSeq" id="WP_138363623.1">
    <property type="nucleotide sequence ID" value="NZ_VCEJ01000002.1"/>
</dbReference>
<feature type="coiled-coil region" evidence="1">
    <location>
        <begin position="6"/>
        <end position="72"/>
    </location>
</feature>
<organism evidence="2 3">
    <name type="scientific">Dyadobacter luticola</name>
    <dbReference type="NCBI Taxonomy" id="1979387"/>
    <lineage>
        <taxon>Bacteria</taxon>
        <taxon>Pseudomonadati</taxon>
        <taxon>Bacteroidota</taxon>
        <taxon>Cytophagia</taxon>
        <taxon>Cytophagales</taxon>
        <taxon>Spirosomataceae</taxon>
        <taxon>Dyadobacter</taxon>
    </lineage>
</organism>
<protein>
    <submittedName>
        <fullName evidence="2">Uncharacterized protein</fullName>
    </submittedName>
</protein>